<accession>A0ABT0XLC3</accession>
<evidence type="ECO:0000256" key="3">
    <source>
        <dbReference type="SAM" id="MobiDB-lite"/>
    </source>
</evidence>
<dbReference type="PANTHER" id="PTHR48107:SF16">
    <property type="entry name" value="NADPH-DEPENDENT ALDEHYDE REDUCTASE 1, CHLOROPLASTIC"/>
    <property type="match status" value="1"/>
</dbReference>
<name>A0ABT0XLC3_9BACI</name>
<dbReference type="EMBL" id="JAMQJY010000002">
    <property type="protein sequence ID" value="MCM2676711.1"/>
    <property type="molecule type" value="Genomic_DNA"/>
</dbReference>
<keyword evidence="2" id="KW-0560">Oxidoreductase</keyword>
<evidence type="ECO:0000313" key="5">
    <source>
        <dbReference type="Proteomes" id="UP001203665"/>
    </source>
</evidence>
<comment type="similarity">
    <text evidence="1">Belongs to the short-chain dehydrogenases/reductases (SDR) family.</text>
</comment>
<dbReference type="PRINTS" id="PR00081">
    <property type="entry name" value="GDHRDH"/>
</dbReference>
<protein>
    <submittedName>
        <fullName evidence="4">SDR family oxidoreductase</fullName>
    </submittedName>
</protein>
<dbReference type="PROSITE" id="PS00061">
    <property type="entry name" value="ADH_SHORT"/>
    <property type="match status" value="1"/>
</dbReference>
<proteinExistence type="inferred from homology"/>
<feature type="region of interest" description="Disordered" evidence="3">
    <location>
        <begin position="1"/>
        <end position="31"/>
    </location>
</feature>
<sequence length="291" mass="31499">MKVELHEQLTNGIPKQKQDKQPGDEHVMNPLPIFEDDNYKGSGKLEGKVALITGGDSGIGRAVAVGYAKEGAHVAIVYLDEHEDAEATKQRVEQEGVSCITISGDVADETFCIEAVERTVTELNGLDILVNNAAEQHPVDSLKDITAEQLHRTFATNFYSYVYFTKAALDYLKPGSSIINTSSINPYRGNPSLIDYTSTKGAINAFTRSMSQSLVKEGIRVNGVAPGPIWTPLIPASFSEEKVAEFGQDNPMGRPGQPVEHVGAYVLLASNDSSYMTGQTIHVNGGDFVHT</sequence>
<comment type="caution">
    <text evidence="4">The sequence shown here is derived from an EMBL/GenBank/DDBJ whole genome shotgun (WGS) entry which is preliminary data.</text>
</comment>
<dbReference type="InterPro" id="IPR002347">
    <property type="entry name" value="SDR_fam"/>
</dbReference>
<dbReference type="PRINTS" id="PR00080">
    <property type="entry name" value="SDRFAMILY"/>
</dbReference>
<dbReference type="NCBIfam" id="NF005214">
    <property type="entry name" value="PRK06701.1"/>
    <property type="match status" value="1"/>
</dbReference>
<dbReference type="InterPro" id="IPR036291">
    <property type="entry name" value="NAD(P)-bd_dom_sf"/>
</dbReference>
<dbReference type="PANTHER" id="PTHR48107">
    <property type="entry name" value="NADPH-DEPENDENT ALDEHYDE REDUCTASE-LIKE PROTEIN, CHLOROPLASTIC-RELATED"/>
    <property type="match status" value="1"/>
</dbReference>
<dbReference type="Gene3D" id="3.40.50.720">
    <property type="entry name" value="NAD(P)-binding Rossmann-like Domain"/>
    <property type="match status" value="1"/>
</dbReference>
<dbReference type="Proteomes" id="UP001203665">
    <property type="component" value="Unassembled WGS sequence"/>
</dbReference>
<dbReference type="InterPro" id="IPR020904">
    <property type="entry name" value="Sc_DH/Rdtase_CS"/>
</dbReference>
<dbReference type="CDD" id="cd05355">
    <property type="entry name" value="SDR_c1"/>
    <property type="match status" value="1"/>
</dbReference>
<keyword evidence="5" id="KW-1185">Reference proteome</keyword>
<organism evidence="4 5">
    <name type="scientific">Alkalicoccobacillus plakortidis</name>
    <dbReference type="NCBI Taxonomy" id="444060"/>
    <lineage>
        <taxon>Bacteria</taxon>
        <taxon>Bacillati</taxon>
        <taxon>Bacillota</taxon>
        <taxon>Bacilli</taxon>
        <taxon>Bacillales</taxon>
        <taxon>Bacillaceae</taxon>
        <taxon>Alkalicoccobacillus</taxon>
    </lineage>
</organism>
<evidence type="ECO:0000256" key="1">
    <source>
        <dbReference type="ARBA" id="ARBA00006484"/>
    </source>
</evidence>
<dbReference type="Pfam" id="PF13561">
    <property type="entry name" value="adh_short_C2"/>
    <property type="match status" value="1"/>
</dbReference>
<feature type="compositionally biased region" description="Basic and acidic residues" evidence="3">
    <location>
        <begin position="16"/>
        <end position="27"/>
    </location>
</feature>
<evidence type="ECO:0000256" key="2">
    <source>
        <dbReference type="ARBA" id="ARBA00023002"/>
    </source>
</evidence>
<evidence type="ECO:0000313" key="4">
    <source>
        <dbReference type="EMBL" id="MCM2676711.1"/>
    </source>
</evidence>
<dbReference type="SUPFAM" id="SSF51735">
    <property type="entry name" value="NAD(P)-binding Rossmann-fold domains"/>
    <property type="match status" value="1"/>
</dbReference>
<gene>
    <name evidence="4" type="ORF">NDM98_15385</name>
</gene>
<reference evidence="4" key="1">
    <citation type="submission" date="2022-06" db="EMBL/GenBank/DDBJ databases">
        <title>Alkalicoccobacillus porphyridii sp. nov., isolated from a marine red alga, Porphyridium purpureum and reclassification of Shouchella plakortidis and Shouchella gibsonii as Alkalicoccobacillus plakortidis comb. nov. and Alkalicoccobacillus gibsonii comb. nov.</title>
        <authorList>
            <person name="Kim K.H."/>
            <person name="Lee J.K."/>
            <person name="Han D.M."/>
            <person name="Baek J.H."/>
            <person name="Jeon C.O."/>
        </authorList>
    </citation>
    <scope>NUCLEOTIDE SEQUENCE</scope>
    <source>
        <strain evidence="4">DSM 19153</strain>
    </source>
</reference>